<organism evidence="1">
    <name type="scientific">Chaetoceros debilis</name>
    <dbReference type="NCBI Taxonomy" id="122233"/>
    <lineage>
        <taxon>Eukaryota</taxon>
        <taxon>Sar</taxon>
        <taxon>Stramenopiles</taxon>
        <taxon>Ochrophyta</taxon>
        <taxon>Bacillariophyta</taxon>
        <taxon>Coscinodiscophyceae</taxon>
        <taxon>Chaetocerotophycidae</taxon>
        <taxon>Chaetocerotales</taxon>
        <taxon>Chaetocerotaceae</taxon>
        <taxon>Chaetoceros</taxon>
    </lineage>
</organism>
<dbReference type="AlphaFoldDB" id="A0A7S3Q5N5"/>
<accession>A0A7S3Q5N5</accession>
<sequence length="296" mass="33993">MQAVHSSVVSIADTLIPEILKNISMFLDSRDALNFQTSSKILHQSIGLAVVNHAVFFPLLEQARPSWHDCDDSDHIWRNIDQIFPDRVHSIHFSCQIKDQGWGNRKGHLYISEVDDTEWTSYLVTEQEINTNAIREKWIFKSPVSEHNFTTLQFEFKPLPGKVYSIWYRVGGGGGHGLQIEDLKIQSLIYDPICAKLMNSNLPVKNKFFQKMFMAVLETFSRSSTINDTDVETETGITLQLESLFESIGIPIRGDLEQMESMKRYIKECERFNETGEFANEDASRFNYSFMNTCSA</sequence>
<proteinExistence type="predicted"/>
<name>A0A7S3Q5N5_9STRA</name>
<protein>
    <recommendedName>
        <fullName evidence="2">F-box domain-containing protein</fullName>
    </recommendedName>
</protein>
<reference evidence="1" key="1">
    <citation type="submission" date="2021-01" db="EMBL/GenBank/DDBJ databases">
        <authorList>
            <person name="Corre E."/>
            <person name="Pelletier E."/>
            <person name="Niang G."/>
            <person name="Scheremetjew M."/>
            <person name="Finn R."/>
            <person name="Kale V."/>
            <person name="Holt S."/>
            <person name="Cochrane G."/>
            <person name="Meng A."/>
            <person name="Brown T."/>
            <person name="Cohen L."/>
        </authorList>
    </citation>
    <scope>NUCLEOTIDE SEQUENCE</scope>
    <source>
        <strain evidence="1">MM31A-1</strain>
    </source>
</reference>
<evidence type="ECO:0008006" key="2">
    <source>
        <dbReference type="Google" id="ProtNLM"/>
    </source>
</evidence>
<evidence type="ECO:0000313" key="1">
    <source>
        <dbReference type="EMBL" id="CAE0466536.1"/>
    </source>
</evidence>
<gene>
    <name evidence="1" type="ORF">CDEB00056_LOCUS11388</name>
</gene>
<dbReference type="EMBL" id="HBIO01014746">
    <property type="protein sequence ID" value="CAE0466536.1"/>
    <property type="molecule type" value="Transcribed_RNA"/>
</dbReference>